<evidence type="ECO:0000256" key="1">
    <source>
        <dbReference type="ARBA" id="ARBA00004245"/>
    </source>
</evidence>
<dbReference type="PROSITE" id="PS51719">
    <property type="entry name" value="G_SEPTIN"/>
    <property type="match status" value="1"/>
</dbReference>
<dbReference type="CDD" id="cd01850">
    <property type="entry name" value="CDC_Septin"/>
    <property type="match status" value="1"/>
</dbReference>
<organism evidence="12 13">
    <name type="scientific">Dinothrombium tinctorium</name>
    <dbReference type="NCBI Taxonomy" id="1965070"/>
    <lineage>
        <taxon>Eukaryota</taxon>
        <taxon>Metazoa</taxon>
        <taxon>Ecdysozoa</taxon>
        <taxon>Arthropoda</taxon>
        <taxon>Chelicerata</taxon>
        <taxon>Arachnida</taxon>
        <taxon>Acari</taxon>
        <taxon>Acariformes</taxon>
        <taxon>Trombidiformes</taxon>
        <taxon>Prostigmata</taxon>
        <taxon>Anystina</taxon>
        <taxon>Parasitengona</taxon>
        <taxon>Trombidioidea</taxon>
        <taxon>Trombidiidae</taxon>
        <taxon>Dinothrombium</taxon>
    </lineage>
</organism>
<feature type="domain" description="Septin-type G" evidence="11">
    <location>
        <begin position="43"/>
        <end position="311"/>
    </location>
</feature>
<evidence type="ECO:0000259" key="11">
    <source>
        <dbReference type="PROSITE" id="PS51719"/>
    </source>
</evidence>
<dbReference type="EMBL" id="NCKU01003464">
    <property type="protein sequence ID" value="RWS07465.1"/>
    <property type="molecule type" value="Genomic_DNA"/>
</dbReference>
<dbReference type="Proteomes" id="UP000285301">
    <property type="component" value="Unassembled WGS sequence"/>
</dbReference>
<evidence type="ECO:0000256" key="3">
    <source>
        <dbReference type="ARBA" id="ARBA00022741"/>
    </source>
</evidence>
<gene>
    <name evidence="12" type="ORF">B4U79_03088</name>
</gene>
<dbReference type="FunFam" id="3.40.50.300:FF:002048">
    <property type="entry name" value="Septin 6"/>
    <property type="match status" value="1"/>
</dbReference>
<keyword evidence="13" id="KW-1185">Reference proteome</keyword>
<feature type="compositionally biased region" description="Polar residues" evidence="10">
    <location>
        <begin position="407"/>
        <end position="422"/>
    </location>
</feature>
<feature type="region of interest" description="Disordered" evidence="10">
    <location>
        <begin position="407"/>
        <end position="428"/>
    </location>
</feature>
<feature type="coiled-coil region" evidence="9">
    <location>
        <begin position="327"/>
        <end position="405"/>
    </location>
</feature>
<evidence type="ECO:0000256" key="4">
    <source>
        <dbReference type="ARBA" id="ARBA00023054"/>
    </source>
</evidence>
<keyword evidence="5 8" id="KW-0342">GTP-binding</keyword>
<evidence type="ECO:0000256" key="10">
    <source>
        <dbReference type="SAM" id="MobiDB-lite"/>
    </source>
</evidence>
<keyword evidence="6" id="KW-0206">Cytoskeleton</keyword>
<evidence type="ECO:0000313" key="13">
    <source>
        <dbReference type="Proteomes" id="UP000285301"/>
    </source>
</evidence>
<dbReference type="PIRSF" id="PIRSF006698">
    <property type="entry name" value="Septin"/>
    <property type="match status" value="1"/>
</dbReference>
<evidence type="ECO:0000313" key="12">
    <source>
        <dbReference type="EMBL" id="RWS07465.1"/>
    </source>
</evidence>
<dbReference type="InterPro" id="IPR027417">
    <property type="entry name" value="P-loop_NTPase"/>
</dbReference>
<evidence type="ECO:0000256" key="9">
    <source>
        <dbReference type="SAM" id="Coils"/>
    </source>
</evidence>
<dbReference type="PANTHER" id="PTHR18884">
    <property type="entry name" value="SEPTIN"/>
    <property type="match status" value="1"/>
</dbReference>
<dbReference type="Gene3D" id="3.40.50.300">
    <property type="entry name" value="P-loop containing nucleotide triphosphate hydrolases"/>
    <property type="match status" value="1"/>
</dbReference>
<dbReference type="Pfam" id="PF00735">
    <property type="entry name" value="Septin"/>
    <property type="match status" value="1"/>
</dbReference>
<dbReference type="AlphaFoldDB" id="A0A3S3P8E5"/>
<proteinExistence type="inferred from homology"/>
<comment type="caution">
    <text evidence="12">The sequence shown here is derived from an EMBL/GenBank/DDBJ whole genome shotgun (WGS) entry which is preliminary data.</text>
</comment>
<dbReference type="InterPro" id="IPR030379">
    <property type="entry name" value="G_SEPTIN_dom"/>
</dbReference>
<name>A0A3S3P8E5_9ACAR</name>
<comment type="subcellular location">
    <subcellularLocation>
        <location evidence="1">Cytoplasm</location>
        <location evidence="1">Cytoskeleton</location>
    </subcellularLocation>
</comment>
<accession>A0A3S3P8E5</accession>
<dbReference type="InterPro" id="IPR016491">
    <property type="entry name" value="Septin"/>
</dbReference>
<reference evidence="12 13" key="1">
    <citation type="journal article" date="2018" name="Gigascience">
        <title>Genomes of trombidid mites reveal novel predicted allergens and laterally-transferred genes associated with secondary metabolism.</title>
        <authorList>
            <person name="Dong X."/>
            <person name="Chaisiri K."/>
            <person name="Xia D."/>
            <person name="Armstrong S.D."/>
            <person name="Fang Y."/>
            <person name="Donnelly M.J."/>
            <person name="Kadowaki T."/>
            <person name="McGarry J.W."/>
            <person name="Darby A.C."/>
            <person name="Makepeace B.L."/>
        </authorList>
    </citation>
    <scope>NUCLEOTIDE SEQUENCE [LARGE SCALE GENOMIC DNA]</scope>
    <source>
        <strain evidence="12">UoL-WK</strain>
    </source>
</reference>
<evidence type="ECO:0000256" key="7">
    <source>
        <dbReference type="PIRNR" id="PIRNR006698"/>
    </source>
</evidence>
<evidence type="ECO:0000256" key="6">
    <source>
        <dbReference type="ARBA" id="ARBA00023212"/>
    </source>
</evidence>
<dbReference type="SUPFAM" id="SSF52540">
    <property type="entry name" value="P-loop containing nucleoside triphosphate hydrolases"/>
    <property type="match status" value="1"/>
</dbReference>
<keyword evidence="4 9" id="KW-0175">Coiled coil</keyword>
<comment type="similarity">
    <text evidence="7 8">Belongs to the TRAFAC class TrmE-Era-EngA-EngB-Septin-like GTPase superfamily. Septin GTPase family.</text>
</comment>
<evidence type="ECO:0000256" key="5">
    <source>
        <dbReference type="ARBA" id="ARBA00023134"/>
    </source>
</evidence>
<dbReference type="GO" id="GO:0005856">
    <property type="term" value="C:cytoskeleton"/>
    <property type="evidence" value="ECO:0007669"/>
    <property type="project" value="UniProtKB-SubCell"/>
</dbReference>
<dbReference type="OrthoDB" id="416553at2759"/>
<sequence>MTGPLSESETVNNKSDGIRHLTPDEYVGFESLPEQYVNRTIREGFVFNVLVVGATAVGKSTLIDSLFNTRFPESSVRNHNLSAVDLNVQSHDLQEKNIKLKLSVIETRGFGDQINKSECYKSIVEYIDAQFEKYLQEELKIHRSNNLALKDTRVHCCLYLISPVGHGLRAVDLITMKQLDSKVNLVPVIAKADIITKNELSKFRSQIMSEIVNNDIKIYNFPTDDPQVAEINSQMNQMIPFAVVASHDFVRVGNKQVRARQYPWGTVQVENEAHCDFVRLREMLLRINMEDLRETTHTNHYELYRRTRLEQMGFGDVVDTPATTTFQETFEARRNAHLAELKRKEEEMRQSFVLRVKEKETELKEAERDLHAKFDALKKKHQEEKKRLEDERKKLEEEIAAFNLRKQSVLQGASNSNSSLTLGKNKKK</sequence>
<keyword evidence="3 8" id="KW-0547">Nucleotide-binding</keyword>
<dbReference type="GO" id="GO:0005525">
    <property type="term" value="F:GTP binding"/>
    <property type="evidence" value="ECO:0007669"/>
    <property type="project" value="UniProtKB-UniRule"/>
</dbReference>
<dbReference type="STRING" id="1965070.A0A3S3P8E5"/>
<evidence type="ECO:0000256" key="2">
    <source>
        <dbReference type="ARBA" id="ARBA00022490"/>
    </source>
</evidence>
<evidence type="ECO:0000256" key="8">
    <source>
        <dbReference type="RuleBase" id="RU004560"/>
    </source>
</evidence>
<protein>
    <recommendedName>
        <fullName evidence="7">Septin</fullName>
    </recommendedName>
</protein>
<keyword evidence="2" id="KW-0963">Cytoplasm</keyword>